<protein>
    <submittedName>
        <fullName evidence="2">Uncharacterized protein</fullName>
    </submittedName>
</protein>
<dbReference type="Proteomes" id="UP000050525">
    <property type="component" value="Unassembled WGS sequence"/>
</dbReference>
<evidence type="ECO:0000256" key="1">
    <source>
        <dbReference type="SAM" id="MobiDB-lite"/>
    </source>
</evidence>
<evidence type="ECO:0000313" key="2">
    <source>
        <dbReference type="EMBL" id="KYO21160.1"/>
    </source>
</evidence>
<name>A0A151M9N9_ALLMI</name>
<keyword evidence="3" id="KW-1185">Reference proteome</keyword>
<accession>A0A151M9N9</accession>
<dbReference type="EMBL" id="AKHW03006295">
    <property type="protein sequence ID" value="KYO21160.1"/>
    <property type="molecule type" value="Genomic_DNA"/>
</dbReference>
<dbReference type="AlphaFoldDB" id="A0A151M9N9"/>
<comment type="caution">
    <text evidence="2">The sequence shown here is derived from an EMBL/GenBank/DDBJ whole genome shotgun (WGS) entry which is preliminary data.</text>
</comment>
<evidence type="ECO:0000313" key="3">
    <source>
        <dbReference type="Proteomes" id="UP000050525"/>
    </source>
</evidence>
<sequence>MRSDPDVRGGRGHVGSLFVPCGFLAGRREGGAGPAGEESSRPAAPFTIRPCAEQEPGNWQSERQAGDLFSEKERPTKQRKNCHSRLPETIPP</sequence>
<organism evidence="2 3">
    <name type="scientific">Alligator mississippiensis</name>
    <name type="common">American alligator</name>
    <dbReference type="NCBI Taxonomy" id="8496"/>
    <lineage>
        <taxon>Eukaryota</taxon>
        <taxon>Metazoa</taxon>
        <taxon>Chordata</taxon>
        <taxon>Craniata</taxon>
        <taxon>Vertebrata</taxon>
        <taxon>Euteleostomi</taxon>
        <taxon>Archelosauria</taxon>
        <taxon>Archosauria</taxon>
        <taxon>Crocodylia</taxon>
        <taxon>Alligatoridae</taxon>
        <taxon>Alligatorinae</taxon>
        <taxon>Alligator</taxon>
    </lineage>
</organism>
<feature type="region of interest" description="Disordered" evidence="1">
    <location>
        <begin position="24"/>
        <end position="92"/>
    </location>
</feature>
<reference evidence="2 3" key="1">
    <citation type="journal article" date="2012" name="Genome Biol.">
        <title>Sequencing three crocodilian genomes to illuminate the evolution of archosaurs and amniotes.</title>
        <authorList>
            <person name="St John J.A."/>
            <person name="Braun E.L."/>
            <person name="Isberg S.R."/>
            <person name="Miles L.G."/>
            <person name="Chong A.Y."/>
            <person name="Gongora J."/>
            <person name="Dalzell P."/>
            <person name="Moran C."/>
            <person name="Bed'hom B."/>
            <person name="Abzhanov A."/>
            <person name="Burgess S.C."/>
            <person name="Cooksey A.M."/>
            <person name="Castoe T.A."/>
            <person name="Crawford N.G."/>
            <person name="Densmore L.D."/>
            <person name="Drew J.C."/>
            <person name="Edwards S.V."/>
            <person name="Faircloth B.C."/>
            <person name="Fujita M.K."/>
            <person name="Greenwold M.J."/>
            <person name="Hoffmann F.G."/>
            <person name="Howard J.M."/>
            <person name="Iguchi T."/>
            <person name="Janes D.E."/>
            <person name="Khan S.Y."/>
            <person name="Kohno S."/>
            <person name="de Koning A.J."/>
            <person name="Lance S.L."/>
            <person name="McCarthy F.M."/>
            <person name="McCormack J.E."/>
            <person name="Merchant M.E."/>
            <person name="Peterson D.G."/>
            <person name="Pollock D.D."/>
            <person name="Pourmand N."/>
            <person name="Raney B.J."/>
            <person name="Roessler K.A."/>
            <person name="Sanford J.R."/>
            <person name="Sawyer R.H."/>
            <person name="Schmidt C.J."/>
            <person name="Triplett E.W."/>
            <person name="Tuberville T.D."/>
            <person name="Venegas-Anaya M."/>
            <person name="Howard J.T."/>
            <person name="Jarvis E.D."/>
            <person name="Guillette L.J.Jr."/>
            <person name="Glenn T.C."/>
            <person name="Green R.E."/>
            <person name="Ray D.A."/>
        </authorList>
    </citation>
    <scope>NUCLEOTIDE SEQUENCE [LARGE SCALE GENOMIC DNA]</scope>
    <source>
        <strain evidence="2">KSC_2009_1</strain>
    </source>
</reference>
<gene>
    <name evidence="2" type="ORF">Y1Q_0001446</name>
</gene>
<proteinExistence type="predicted"/>